<evidence type="ECO:0000256" key="1">
    <source>
        <dbReference type="ARBA" id="ARBA00004496"/>
    </source>
</evidence>
<dbReference type="InterPro" id="IPR011992">
    <property type="entry name" value="EF-hand-dom_pair"/>
</dbReference>
<dbReference type="EMBL" id="MCFI01000010">
    <property type="protein sequence ID" value="ORY81916.1"/>
    <property type="molecule type" value="Genomic_DNA"/>
</dbReference>
<comment type="subcellular location">
    <subcellularLocation>
        <location evidence="1">Cytoplasm</location>
    </subcellularLocation>
</comment>
<dbReference type="CDD" id="cd16180">
    <property type="entry name" value="EFh_PEF_Group_I"/>
    <property type="match status" value="1"/>
</dbReference>
<dbReference type="Gene3D" id="1.10.238.10">
    <property type="entry name" value="EF-hand"/>
    <property type="match status" value="1"/>
</dbReference>
<sequence length="173" mass="20019">PPYDKVLWNLFCQVDTDGSGAISPKELSGALINGNFTPFDIVTVQLMVRMFDEDRSGTISFAEFAKLWAYLLEWKQLFARFDTDASGTISFIEFSDALAAFGYRLSIEFAQFLFRHHERDRKQRTKEMTFDLFVQACITLRSYTDIFKAFDTDQDGVITIGFEDFLRVLIKNR</sequence>
<keyword evidence="2" id="KW-0963">Cytoplasm</keyword>
<dbReference type="Pfam" id="PF13499">
    <property type="entry name" value="EF-hand_7"/>
    <property type="match status" value="1"/>
</dbReference>
<dbReference type="AlphaFoldDB" id="A0A1Y2FF40"/>
<evidence type="ECO:0000313" key="8">
    <source>
        <dbReference type="Proteomes" id="UP000193685"/>
    </source>
</evidence>
<evidence type="ECO:0000256" key="2">
    <source>
        <dbReference type="ARBA" id="ARBA00022490"/>
    </source>
</evidence>
<dbReference type="SUPFAM" id="SSF47473">
    <property type="entry name" value="EF-hand"/>
    <property type="match status" value="1"/>
</dbReference>
<evidence type="ECO:0000313" key="7">
    <source>
        <dbReference type="EMBL" id="ORY81916.1"/>
    </source>
</evidence>
<dbReference type="PROSITE" id="PS00018">
    <property type="entry name" value="EF_HAND_1"/>
    <property type="match status" value="2"/>
</dbReference>
<dbReference type="InterPro" id="IPR018247">
    <property type="entry name" value="EF_Hand_1_Ca_BS"/>
</dbReference>
<comment type="caution">
    <text evidence="7">The sequence shown here is derived from an EMBL/GenBank/DDBJ whole genome shotgun (WGS) entry which is preliminary data.</text>
</comment>
<dbReference type="Pfam" id="PF13833">
    <property type="entry name" value="EF-hand_8"/>
    <property type="match status" value="1"/>
</dbReference>
<keyword evidence="4" id="KW-0677">Repeat</keyword>
<dbReference type="PROSITE" id="PS50222">
    <property type="entry name" value="EF_HAND_2"/>
    <property type="match status" value="3"/>
</dbReference>
<evidence type="ECO:0000256" key="5">
    <source>
        <dbReference type="ARBA" id="ARBA00022837"/>
    </source>
</evidence>
<dbReference type="GeneID" id="63783649"/>
<protein>
    <submittedName>
        <fullName evidence="7">Programmed cell death protein 6-like protein</fullName>
    </submittedName>
</protein>
<keyword evidence="8" id="KW-1185">Reference proteome</keyword>
<organism evidence="7 8">
    <name type="scientific">Protomyces lactucae-debilis</name>
    <dbReference type="NCBI Taxonomy" id="2754530"/>
    <lineage>
        <taxon>Eukaryota</taxon>
        <taxon>Fungi</taxon>
        <taxon>Dikarya</taxon>
        <taxon>Ascomycota</taxon>
        <taxon>Taphrinomycotina</taxon>
        <taxon>Taphrinomycetes</taxon>
        <taxon>Taphrinales</taxon>
        <taxon>Protomycetaceae</taxon>
        <taxon>Protomyces</taxon>
    </lineage>
</organism>
<dbReference type="PANTHER" id="PTHR46212">
    <property type="entry name" value="PEFLIN"/>
    <property type="match status" value="1"/>
</dbReference>
<dbReference type="InterPro" id="IPR051426">
    <property type="entry name" value="Peflin/Sorcin_CaBP"/>
</dbReference>
<dbReference type="GO" id="GO:0005737">
    <property type="term" value="C:cytoplasm"/>
    <property type="evidence" value="ECO:0007669"/>
    <property type="project" value="UniProtKB-SubCell"/>
</dbReference>
<dbReference type="Pfam" id="PF13405">
    <property type="entry name" value="EF-hand_6"/>
    <property type="match status" value="1"/>
</dbReference>
<keyword evidence="5" id="KW-0106">Calcium</keyword>
<feature type="domain" description="EF-hand" evidence="6">
    <location>
        <begin position="138"/>
        <end position="173"/>
    </location>
</feature>
<feature type="non-terminal residue" evidence="7">
    <location>
        <position position="1"/>
    </location>
</feature>
<dbReference type="SMART" id="SM00054">
    <property type="entry name" value="EFh"/>
    <property type="match status" value="4"/>
</dbReference>
<feature type="non-terminal residue" evidence="7">
    <location>
        <position position="173"/>
    </location>
</feature>
<evidence type="ECO:0000256" key="3">
    <source>
        <dbReference type="ARBA" id="ARBA00022723"/>
    </source>
</evidence>
<evidence type="ECO:0000256" key="4">
    <source>
        <dbReference type="ARBA" id="ARBA00022737"/>
    </source>
</evidence>
<proteinExistence type="predicted"/>
<keyword evidence="3" id="KW-0479">Metal-binding</keyword>
<feature type="domain" description="EF-hand" evidence="6">
    <location>
        <begin position="69"/>
        <end position="104"/>
    </location>
</feature>
<dbReference type="RefSeq" id="XP_040725050.1">
    <property type="nucleotide sequence ID" value="XM_040867050.1"/>
</dbReference>
<dbReference type="InterPro" id="IPR002048">
    <property type="entry name" value="EF_hand_dom"/>
</dbReference>
<dbReference type="GO" id="GO:0005509">
    <property type="term" value="F:calcium ion binding"/>
    <property type="evidence" value="ECO:0007669"/>
    <property type="project" value="InterPro"/>
</dbReference>
<dbReference type="Proteomes" id="UP000193685">
    <property type="component" value="Unassembled WGS sequence"/>
</dbReference>
<dbReference type="STRING" id="56484.A0A1Y2FF40"/>
<name>A0A1Y2FF40_PROLT</name>
<feature type="domain" description="EF-hand" evidence="6">
    <location>
        <begin position="2"/>
        <end position="37"/>
    </location>
</feature>
<gene>
    <name evidence="7" type="ORF">BCR37DRAFT_332104</name>
</gene>
<dbReference type="OMA" id="QFIVTCI"/>
<dbReference type="PANTHER" id="PTHR46212:SF3">
    <property type="entry name" value="GH27120P"/>
    <property type="match status" value="1"/>
</dbReference>
<dbReference type="OrthoDB" id="186625at2759"/>
<reference evidence="7 8" key="1">
    <citation type="submission" date="2016-07" db="EMBL/GenBank/DDBJ databases">
        <title>Pervasive Adenine N6-methylation of Active Genes in Fungi.</title>
        <authorList>
            <consortium name="DOE Joint Genome Institute"/>
            <person name="Mondo S.J."/>
            <person name="Dannebaum R.O."/>
            <person name="Kuo R.C."/>
            <person name="Labutti K."/>
            <person name="Haridas S."/>
            <person name="Kuo A."/>
            <person name="Salamov A."/>
            <person name="Ahrendt S.R."/>
            <person name="Lipzen A."/>
            <person name="Sullivan W."/>
            <person name="Andreopoulos W.B."/>
            <person name="Clum A."/>
            <person name="Lindquist E."/>
            <person name="Daum C."/>
            <person name="Ramamoorthy G.K."/>
            <person name="Gryganskyi A."/>
            <person name="Culley D."/>
            <person name="Magnuson J.K."/>
            <person name="James T.Y."/>
            <person name="O'Malley M.A."/>
            <person name="Stajich J.E."/>
            <person name="Spatafora J.W."/>
            <person name="Visel A."/>
            <person name="Grigoriev I.V."/>
        </authorList>
    </citation>
    <scope>NUCLEOTIDE SEQUENCE [LARGE SCALE GENOMIC DNA]</scope>
    <source>
        <strain evidence="7 8">12-1054</strain>
    </source>
</reference>
<dbReference type="GO" id="GO:0048306">
    <property type="term" value="F:calcium-dependent protein binding"/>
    <property type="evidence" value="ECO:0007669"/>
    <property type="project" value="UniProtKB-ARBA"/>
</dbReference>
<evidence type="ECO:0000259" key="6">
    <source>
        <dbReference type="PROSITE" id="PS50222"/>
    </source>
</evidence>
<accession>A0A1Y2FF40</accession>